<dbReference type="InterPro" id="IPR029063">
    <property type="entry name" value="SAM-dependent_MTases_sf"/>
</dbReference>
<dbReference type="SUPFAM" id="SSF53335">
    <property type="entry name" value="S-adenosyl-L-methionine-dependent methyltransferases"/>
    <property type="match status" value="1"/>
</dbReference>
<comment type="caution">
    <text evidence="9">The sequence shown here is derived from an EMBL/GenBank/DDBJ whole genome shotgun (WGS) entry which is preliminary data.</text>
</comment>
<dbReference type="InterPro" id="IPR001525">
    <property type="entry name" value="C5_MeTfrase"/>
</dbReference>
<dbReference type="PANTHER" id="PTHR10629:SF52">
    <property type="entry name" value="DNA (CYTOSINE-5)-METHYLTRANSFERASE 1"/>
    <property type="match status" value="1"/>
</dbReference>
<evidence type="ECO:0000256" key="1">
    <source>
        <dbReference type="ARBA" id="ARBA00022603"/>
    </source>
</evidence>
<evidence type="ECO:0000313" key="9">
    <source>
        <dbReference type="EMBL" id="RSZ56862.1"/>
    </source>
</evidence>
<protein>
    <recommendedName>
        <fullName evidence="8">Cytosine-specific methyltransferase</fullName>
        <ecNumber evidence="8">2.1.1.37</ecNumber>
    </recommendedName>
</protein>
<dbReference type="EC" id="2.1.1.37" evidence="8"/>
<dbReference type="OrthoDB" id="9813719at2"/>
<reference evidence="9 10" key="1">
    <citation type="submission" date="2018-12" db="EMBL/GenBank/DDBJ databases">
        <authorList>
            <person name="Yang E."/>
        </authorList>
    </citation>
    <scope>NUCLEOTIDE SEQUENCE [LARGE SCALE GENOMIC DNA]</scope>
    <source>
        <strain evidence="9 10">SOD</strain>
    </source>
</reference>
<evidence type="ECO:0000256" key="5">
    <source>
        <dbReference type="ARBA" id="ARBA00047422"/>
    </source>
</evidence>
<dbReference type="PROSITE" id="PS00095">
    <property type="entry name" value="C5_MTASE_2"/>
    <property type="match status" value="1"/>
</dbReference>
<dbReference type="GO" id="GO:0009307">
    <property type="term" value="P:DNA restriction-modification system"/>
    <property type="evidence" value="ECO:0007669"/>
    <property type="project" value="UniProtKB-KW"/>
</dbReference>
<dbReference type="GO" id="GO:0003886">
    <property type="term" value="F:DNA (cytosine-5-)-methyltransferase activity"/>
    <property type="evidence" value="ECO:0007669"/>
    <property type="project" value="UniProtKB-EC"/>
</dbReference>
<evidence type="ECO:0000256" key="8">
    <source>
        <dbReference type="RuleBase" id="RU000417"/>
    </source>
</evidence>
<keyword evidence="2 6" id="KW-0808">Transferase</keyword>
<evidence type="ECO:0000256" key="3">
    <source>
        <dbReference type="ARBA" id="ARBA00022691"/>
    </source>
</evidence>
<evidence type="ECO:0000256" key="7">
    <source>
        <dbReference type="RuleBase" id="RU000416"/>
    </source>
</evidence>
<dbReference type="Pfam" id="PF00145">
    <property type="entry name" value="DNA_methylase"/>
    <property type="match status" value="1"/>
</dbReference>
<evidence type="ECO:0000256" key="6">
    <source>
        <dbReference type="PROSITE-ProRule" id="PRU01016"/>
    </source>
</evidence>
<dbReference type="PROSITE" id="PS00094">
    <property type="entry name" value="C5_MTASE_1"/>
    <property type="match status" value="1"/>
</dbReference>
<dbReference type="Gene3D" id="3.40.50.150">
    <property type="entry name" value="Vaccinia Virus protein VP39"/>
    <property type="match status" value="1"/>
</dbReference>
<dbReference type="Proteomes" id="UP000278085">
    <property type="component" value="Unassembled WGS sequence"/>
</dbReference>
<dbReference type="InterPro" id="IPR018117">
    <property type="entry name" value="C5_DNA_meth_AS"/>
</dbReference>
<comment type="catalytic activity">
    <reaction evidence="5 8">
        <text>a 2'-deoxycytidine in DNA + S-adenosyl-L-methionine = a 5-methyl-2'-deoxycytidine in DNA + S-adenosyl-L-homocysteine + H(+)</text>
        <dbReference type="Rhea" id="RHEA:13681"/>
        <dbReference type="Rhea" id="RHEA-COMP:11369"/>
        <dbReference type="Rhea" id="RHEA-COMP:11370"/>
        <dbReference type="ChEBI" id="CHEBI:15378"/>
        <dbReference type="ChEBI" id="CHEBI:57856"/>
        <dbReference type="ChEBI" id="CHEBI:59789"/>
        <dbReference type="ChEBI" id="CHEBI:85452"/>
        <dbReference type="ChEBI" id="CHEBI:85454"/>
        <dbReference type="EC" id="2.1.1.37"/>
    </reaction>
</comment>
<evidence type="ECO:0000313" key="10">
    <source>
        <dbReference type="Proteomes" id="UP000278085"/>
    </source>
</evidence>
<dbReference type="Gene3D" id="3.90.120.10">
    <property type="entry name" value="DNA Methylase, subunit A, domain 2"/>
    <property type="match status" value="1"/>
</dbReference>
<gene>
    <name evidence="9" type="ORF">EJB06_21215</name>
</gene>
<dbReference type="PANTHER" id="PTHR10629">
    <property type="entry name" value="CYTOSINE-SPECIFIC METHYLTRANSFERASE"/>
    <property type="match status" value="1"/>
</dbReference>
<dbReference type="PROSITE" id="PS51679">
    <property type="entry name" value="SAM_MT_C5"/>
    <property type="match status" value="1"/>
</dbReference>
<keyword evidence="4" id="KW-0680">Restriction system</keyword>
<dbReference type="GO" id="GO:0032259">
    <property type="term" value="P:methylation"/>
    <property type="evidence" value="ECO:0007669"/>
    <property type="project" value="UniProtKB-KW"/>
</dbReference>
<keyword evidence="3 6" id="KW-0949">S-adenosyl-L-methionine</keyword>
<dbReference type="NCBIfam" id="TIGR00675">
    <property type="entry name" value="dcm"/>
    <property type="match status" value="1"/>
</dbReference>
<keyword evidence="10" id="KW-1185">Reference proteome</keyword>
<proteinExistence type="inferred from homology"/>
<dbReference type="AlphaFoldDB" id="A0A430HH84"/>
<name>A0A430HH84_9BURK</name>
<sequence length="428" mass="47286">MTRPIGIDLFAGAGGLSLGFEQAGFDIAAAVEIDPIHCATHEFNFPTSRTICASVVDLSGEQIRYLAGLEDREIDVVFGGAPCQGFSMMGKRALDDSRNQLVFHYVRIVSELQPKYCVFENVKGLTLGKHAQFLTELVEALGTAGYKVLLPYKVLNAARFGVPQSRERLFLMAARHDQKMPEYAEPLDFSVTVRDAIADLPDADDFSVLEDSDSVEVTWETESDYALKLRGLAKDVSDFGYKRIFDPNLLTCSLVTEHTEQSKTRFRETTPGKTESISRFLRLNPDGVCNTLRAGTDSARGAHTSPRPIHPIYARVITVREAARLHSYPDWFRLHATKWHGFRQIGNSVPPLLGRAVAASVVRALGIVPTKPKKVLKLGDPALLTMNMGQAAAYFSVSRTVIAQRARKDGKRKDAAENSLQLFAEIDV</sequence>
<evidence type="ECO:0000256" key="4">
    <source>
        <dbReference type="ARBA" id="ARBA00022747"/>
    </source>
</evidence>
<dbReference type="PRINTS" id="PR00105">
    <property type="entry name" value="C5METTRFRASE"/>
</dbReference>
<organism evidence="9 10">
    <name type="scientific">Massilia atriviolacea</name>
    <dbReference type="NCBI Taxonomy" id="2495579"/>
    <lineage>
        <taxon>Bacteria</taxon>
        <taxon>Pseudomonadati</taxon>
        <taxon>Pseudomonadota</taxon>
        <taxon>Betaproteobacteria</taxon>
        <taxon>Burkholderiales</taxon>
        <taxon>Oxalobacteraceae</taxon>
        <taxon>Telluria group</taxon>
        <taxon>Massilia</taxon>
    </lineage>
</organism>
<accession>A0A430HH84</accession>
<dbReference type="InterPro" id="IPR031303">
    <property type="entry name" value="C5_meth_CS"/>
</dbReference>
<keyword evidence="1 6" id="KW-0489">Methyltransferase</keyword>
<feature type="active site" evidence="6">
    <location>
        <position position="83"/>
    </location>
</feature>
<comment type="similarity">
    <text evidence="6 7">Belongs to the class I-like SAM-binding methyltransferase superfamily. C5-methyltransferase family.</text>
</comment>
<evidence type="ECO:0000256" key="2">
    <source>
        <dbReference type="ARBA" id="ARBA00022679"/>
    </source>
</evidence>
<dbReference type="EMBL" id="RXLQ01000012">
    <property type="protein sequence ID" value="RSZ56862.1"/>
    <property type="molecule type" value="Genomic_DNA"/>
</dbReference>
<dbReference type="InterPro" id="IPR050390">
    <property type="entry name" value="C5-Methyltransferase"/>
</dbReference>
<dbReference type="RefSeq" id="WP_126076018.1">
    <property type="nucleotide sequence ID" value="NZ_CP051166.1"/>
</dbReference>